<name>A0A1G2DUX0_9BACT</name>
<dbReference type="GO" id="GO:0043590">
    <property type="term" value="C:bacterial nucleoid"/>
    <property type="evidence" value="ECO:0007669"/>
    <property type="project" value="TreeGrafter"/>
</dbReference>
<evidence type="ECO:0000256" key="3">
    <source>
        <dbReference type="ARBA" id="ARBA00022763"/>
    </source>
</evidence>
<dbReference type="Pfam" id="PF11967">
    <property type="entry name" value="RecO_N"/>
    <property type="match status" value="1"/>
</dbReference>
<dbReference type="HAMAP" id="MF_00201">
    <property type="entry name" value="RecO"/>
    <property type="match status" value="1"/>
</dbReference>
<reference evidence="9 10" key="1">
    <citation type="journal article" date="2016" name="Nat. Commun.">
        <title>Thousands of microbial genomes shed light on interconnected biogeochemical processes in an aquifer system.</title>
        <authorList>
            <person name="Anantharaman K."/>
            <person name="Brown C.T."/>
            <person name="Hug L.A."/>
            <person name="Sharon I."/>
            <person name="Castelle C.J."/>
            <person name="Probst A.J."/>
            <person name="Thomas B.C."/>
            <person name="Singh A."/>
            <person name="Wilkins M.J."/>
            <person name="Karaoz U."/>
            <person name="Brodie E.L."/>
            <person name="Williams K.H."/>
            <person name="Hubbard S.S."/>
            <person name="Banfield J.F."/>
        </authorList>
    </citation>
    <scope>NUCLEOTIDE SEQUENCE [LARGE SCALE GENOMIC DNA]</scope>
</reference>
<sequence>MFIHYRTQGLILKKTDRGEASQLLTVYTKNYGKLKILGKAIRKIKSKLRSGADLFYLSDIEFIQGKTHKTLTDAILIDKFSQLRKELGKLSVANKISESLDNLARNEERDEKIWSLFLETFEILNGHRSSIKNFQLIYYHFFWKISTILGYKPELYSCSICQKKLIPNLLFFNYQEGGIICSRCFQKAKEGEKVSPEIIKILRFIITKDWPAISRLKISDENLGLLKDISDFYLTSITKPAIPDF</sequence>
<feature type="domain" description="DNA replication/recombination mediator RecO N-terminal" evidence="8">
    <location>
        <begin position="4"/>
        <end position="80"/>
    </location>
</feature>
<evidence type="ECO:0000259" key="8">
    <source>
        <dbReference type="Pfam" id="PF11967"/>
    </source>
</evidence>
<dbReference type="InterPro" id="IPR003717">
    <property type="entry name" value="RecO"/>
</dbReference>
<evidence type="ECO:0000256" key="7">
    <source>
        <dbReference type="HAMAP-Rule" id="MF_00201"/>
    </source>
</evidence>
<dbReference type="PANTHER" id="PTHR33991:SF1">
    <property type="entry name" value="DNA REPAIR PROTEIN RECO"/>
    <property type="match status" value="1"/>
</dbReference>
<evidence type="ECO:0000256" key="5">
    <source>
        <dbReference type="ARBA" id="ARBA00023204"/>
    </source>
</evidence>
<organism evidence="9 10">
    <name type="scientific">Candidatus Nealsonbacteria bacterium RBG_13_36_15</name>
    <dbReference type="NCBI Taxonomy" id="1801660"/>
    <lineage>
        <taxon>Bacteria</taxon>
        <taxon>Candidatus Nealsoniibacteriota</taxon>
    </lineage>
</organism>
<dbReference type="GO" id="GO:0006302">
    <property type="term" value="P:double-strand break repair"/>
    <property type="evidence" value="ECO:0007669"/>
    <property type="project" value="TreeGrafter"/>
</dbReference>
<dbReference type="EMBL" id="MHLV01000027">
    <property type="protein sequence ID" value="OGZ17429.1"/>
    <property type="molecule type" value="Genomic_DNA"/>
</dbReference>
<dbReference type="PANTHER" id="PTHR33991">
    <property type="entry name" value="DNA REPAIR PROTEIN RECO"/>
    <property type="match status" value="1"/>
</dbReference>
<dbReference type="SUPFAM" id="SSF57863">
    <property type="entry name" value="ArfGap/RecO-like zinc finger"/>
    <property type="match status" value="1"/>
</dbReference>
<evidence type="ECO:0000256" key="2">
    <source>
        <dbReference type="ARBA" id="ARBA00021310"/>
    </source>
</evidence>
<dbReference type="STRING" id="1801660.A2Z78_01630"/>
<keyword evidence="3 7" id="KW-0227">DNA damage</keyword>
<dbReference type="InterPro" id="IPR022572">
    <property type="entry name" value="DNA_rep/recomb_RecO_N"/>
</dbReference>
<comment type="caution">
    <text evidence="9">The sequence shown here is derived from an EMBL/GenBank/DDBJ whole genome shotgun (WGS) entry which is preliminary data.</text>
</comment>
<dbReference type="Pfam" id="PF02565">
    <property type="entry name" value="RecO_C"/>
    <property type="match status" value="1"/>
</dbReference>
<evidence type="ECO:0000313" key="10">
    <source>
        <dbReference type="Proteomes" id="UP000176752"/>
    </source>
</evidence>
<comment type="similarity">
    <text evidence="1 7">Belongs to the RecO family.</text>
</comment>
<evidence type="ECO:0000256" key="1">
    <source>
        <dbReference type="ARBA" id="ARBA00007452"/>
    </source>
</evidence>
<dbReference type="AlphaFoldDB" id="A0A1G2DUX0"/>
<keyword evidence="5 7" id="KW-0234">DNA repair</keyword>
<comment type="function">
    <text evidence="7">Involved in DNA repair and RecF pathway recombination.</text>
</comment>
<dbReference type="Proteomes" id="UP000176752">
    <property type="component" value="Unassembled WGS sequence"/>
</dbReference>
<dbReference type="InterPro" id="IPR037278">
    <property type="entry name" value="ARFGAP/RecO"/>
</dbReference>
<accession>A0A1G2DUX0</accession>
<evidence type="ECO:0000256" key="6">
    <source>
        <dbReference type="ARBA" id="ARBA00033409"/>
    </source>
</evidence>
<proteinExistence type="inferred from homology"/>
<dbReference type="Gene3D" id="2.40.50.140">
    <property type="entry name" value="Nucleic acid-binding proteins"/>
    <property type="match status" value="1"/>
</dbReference>
<keyword evidence="4 7" id="KW-0233">DNA recombination</keyword>
<evidence type="ECO:0000256" key="4">
    <source>
        <dbReference type="ARBA" id="ARBA00023172"/>
    </source>
</evidence>
<evidence type="ECO:0000313" key="9">
    <source>
        <dbReference type="EMBL" id="OGZ17429.1"/>
    </source>
</evidence>
<dbReference type="NCBIfam" id="TIGR00613">
    <property type="entry name" value="reco"/>
    <property type="match status" value="1"/>
</dbReference>
<dbReference type="Gene3D" id="1.20.1440.120">
    <property type="entry name" value="Recombination protein O, C-terminal domain"/>
    <property type="match status" value="1"/>
</dbReference>
<dbReference type="InterPro" id="IPR042242">
    <property type="entry name" value="RecO_C"/>
</dbReference>
<dbReference type="SUPFAM" id="SSF50249">
    <property type="entry name" value="Nucleic acid-binding proteins"/>
    <property type="match status" value="1"/>
</dbReference>
<dbReference type="InterPro" id="IPR012340">
    <property type="entry name" value="NA-bd_OB-fold"/>
</dbReference>
<dbReference type="GO" id="GO:0006310">
    <property type="term" value="P:DNA recombination"/>
    <property type="evidence" value="ECO:0007669"/>
    <property type="project" value="UniProtKB-UniRule"/>
</dbReference>
<gene>
    <name evidence="7" type="primary">recO</name>
    <name evidence="9" type="ORF">A2Z78_01630</name>
</gene>
<protein>
    <recommendedName>
        <fullName evidence="2 7">DNA repair protein RecO</fullName>
    </recommendedName>
    <alternativeName>
        <fullName evidence="6 7">Recombination protein O</fullName>
    </alternativeName>
</protein>